<dbReference type="EMBL" id="SRLO01001298">
    <property type="protein sequence ID" value="TNN39220.1"/>
    <property type="molecule type" value="Genomic_DNA"/>
</dbReference>
<dbReference type="AlphaFoldDB" id="A0A4Z2FEA9"/>
<dbReference type="Proteomes" id="UP000314294">
    <property type="component" value="Unassembled WGS sequence"/>
</dbReference>
<keyword evidence="2" id="KW-1185">Reference proteome</keyword>
<proteinExistence type="predicted"/>
<sequence length="110" mass="11829">MYRTRTLTRGPNRLGWPGCGQLFTCWGFVDWEKTKGRVPRGVGGGGEGESFGGYKGNMGNLELSTWGAQSLVLPEDPAHCVLIVAQNHRPLVSKPLLVVPHEGAVADRGA</sequence>
<organism evidence="1 2">
    <name type="scientific">Liparis tanakae</name>
    <name type="common">Tanaka's snailfish</name>
    <dbReference type="NCBI Taxonomy" id="230148"/>
    <lineage>
        <taxon>Eukaryota</taxon>
        <taxon>Metazoa</taxon>
        <taxon>Chordata</taxon>
        <taxon>Craniata</taxon>
        <taxon>Vertebrata</taxon>
        <taxon>Euteleostomi</taxon>
        <taxon>Actinopterygii</taxon>
        <taxon>Neopterygii</taxon>
        <taxon>Teleostei</taxon>
        <taxon>Neoteleostei</taxon>
        <taxon>Acanthomorphata</taxon>
        <taxon>Eupercaria</taxon>
        <taxon>Perciformes</taxon>
        <taxon>Cottioidei</taxon>
        <taxon>Cottales</taxon>
        <taxon>Liparidae</taxon>
        <taxon>Liparis</taxon>
    </lineage>
</organism>
<reference evidence="1 2" key="1">
    <citation type="submission" date="2019-03" db="EMBL/GenBank/DDBJ databases">
        <title>First draft genome of Liparis tanakae, snailfish: a comprehensive survey of snailfish specific genes.</title>
        <authorList>
            <person name="Kim W."/>
            <person name="Song I."/>
            <person name="Jeong J.-H."/>
            <person name="Kim D."/>
            <person name="Kim S."/>
            <person name="Ryu S."/>
            <person name="Song J.Y."/>
            <person name="Lee S.K."/>
        </authorList>
    </citation>
    <scope>NUCLEOTIDE SEQUENCE [LARGE SCALE GENOMIC DNA]</scope>
    <source>
        <tissue evidence="1">Muscle</tissue>
    </source>
</reference>
<protein>
    <submittedName>
        <fullName evidence="1">Uncharacterized protein</fullName>
    </submittedName>
</protein>
<gene>
    <name evidence="1" type="ORF">EYF80_050604</name>
</gene>
<evidence type="ECO:0000313" key="2">
    <source>
        <dbReference type="Proteomes" id="UP000314294"/>
    </source>
</evidence>
<comment type="caution">
    <text evidence="1">The sequence shown here is derived from an EMBL/GenBank/DDBJ whole genome shotgun (WGS) entry which is preliminary data.</text>
</comment>
<evidence type="ECO:0000313" key="1">
    <source>
        <dbReference type="EMBL" id="TNN39220.1"/>
    </source>
</evidence>
<accession>A0A4Z2FEA9</accession>
<name>A0A4Z2FEA9_9TELE</name>